<gene>
    <name evidence="7" type="ORF">A0U93_08715</name>
</gene>
<evidence type="ECO:0000256" key="4">
    <source>
        <dbReference type="PIRSR" id="PIRSR603469-3"/>
    </source>
</evidence>
<dbReference type="Pfam" id="PF02435">
    <property type="entry name" value="Glyco_hydro_68"/>
    <property type="match status" value="1"/>
</dbReference>
<dbReference type="GO" id="GO:0046872">
    <property type="term" value="F:metal ion binding"/>
    <property type="evidence" value="ECO:0007669"/>
    <property type="project" value="UniProtKB-KW"/>
</dbReference>
<feature type="binding site" evidence="4">
    <location>
        <position position="153"/>
    </location>
    <ligand>
        <name>Ca(2+)</name>
        <dbReference type="ChEBI" id="CHEBI:29108"/>
        <label>1</label>
    </ligand>
</feature>
<accession>A0A1U9KUE0</accession>
<dbReference type="CDD" id="cd08997">
    <property type="entry name" value="GH68"/>
    <property type="match status" value="1"/>
</dbReference>
<evidence type="ECO:0000313" key="8">
    <source>
        <dbReference type="Proteomes" id="UP000188604"/>
    </source>
</evidence>
<proteinExistence type="inferred from homology"/>
<name>A0A1U9KUE0_9PROT</name>
<feature type="binding site" evidence="3">
    <location>
        <position position="85"/>
    </location>
    <ligand>
        <name>substrate</name>
    </ligand>
</feature>
<feature type="binding site" evidence="3">
    <location>
        <position position="8"/>
    </location>
    <ligand>
        <name>substrate</name>
    </ligand>
</feature>
<evidence type="ECO:0000313" key="7">
    <source>
        <dbReference type="EMBL" id="AQS89405.1"/>
    </source>
</evidence>
<feature type="site" description="Transition state stabilizer" evidence="5">
    <location>
        <position position="160"/>
    </location>
</feature>
<sequence>MNPNVWQWDTWSLRDIRGNTVTFKGWYVMFSLVADRAATGDTPEGWHNRNNFSYIAYYYSRNGQDWTFGGRVIAEGANKRDWEWSGCAVMRDKTDNTVDLFYTSVNGTPAQSVPSHTQGTIRADDTGVWFEGFDVCTDMFEADGINYANIGEDPYWDFRDPHVFLNPTDGKIYALFEGNVPGMRGDFTIGSAEMGPVPPATTVPAGAQYGAAAIGIARLEDGAYQSGDFSRLRWTMLPALVTALGVNDQTERPHVVFQNGLTYLFTISHHSTFTGNSTGPDGIYGFVSRKGIFGPYVPLNASGLVLGNPSSAPFETYSHFVDPQGYVQSFIDTLPQPGSANPQDPATYRIGGTLAPTVKLVLQDEQTFITEVHNYGQIFAQAAWPVANKPDPRS</sequence>
<dbReference type="Proteomes" id="UP000188604">
    <property type="component" value="Chromosome"/>
</dbReference>
<keyword evidence="4" id="KW-0479">Metal-binding</keyword>
<feature type="binding site" evidence="3">
    <location>
        <begin position="159"/>
        <end position="160"/>
    </location>
    <ligand>
        <name>substrate</name>
    </ligand>
</feature>
<dbReference type="SUPFAM" id="SSF75005">
    <property type="entry name" value="Arabinanase/levansucrase/invertase"/>
    <property type="match status" value="1"/>
</dbReference>
<evidence type="ECO:0000256" key="5">
    <source>
        <dbReference type="PIRSR" id="PIRSR603469-4"/>
    </source>
</evidence>
<dbReference type="Gene3D" id="2.115.10.20">
    <property type="entry name" value="Glycosyl hydrolase domain, family 43"/>
    <property type="match status" value="1"/>
</dbReference>
<feature type="binding site" evidence="3">
    <location>
        <begin position="249"/>
        <end position="251"/>
    </location>
    <ligand>
        <name>substrate</name>
    </ligand>
</feature>
<dbReference type="InterPro" id="IPR023296">
    <property type="entry name" value="Glyco_hydro_beta-prop_sf"/>
</dbReference>
<protein>
    <submittedName>
        <fullName evidence="7">Sucrase</fullName>
    </submittedName>
</protein>
<dbReference type="EMBL" id="CP014691">
    <property type="protein sequence ID" value="AQS89405.1"/>
    <property type="molecule type" value="Genomic_DNA"/>
</dbReference>
<dbReference type="GO" id="GO:0050053">
    <property type="term" value="F:levansucrase activity"/>
    <property type="evidence" value="ECO:0007669"/>
    <property type="project" value="InterPro"/>
</dbReference>
<dbReference type="GO" id="GO:0009758">
    <property type="term" value="P:carbohydrate utilization"/>
    <property type="evidence" value="ECO:0007669"/>
    <property type="project" value="InterPro"/>
</dbReference>
<dbReference type="InterPro" id="IPR003469">
    <property type="entry name" value="Glyco_hydro_68"/>
</dbReference>
<evidence type="ECO:0000256" key="1">
    <source>
        <dbReference type="ARBA" id="ARBA00006775"/>
    </source>
</evidence>
<feature type="binding site" evidence="4">
    <location>
        <position position="248"/>
    </location>
    <ligand>
        <name>Ca(2+)</name>
        <dbReference type="ChEBI" id="CHEBI:29108"/>
        <label>1</label>
    </ligand>
</feature>
<dbReference type="STRING" id="320497.A0U93_08715"/>
<dbReference type="AlphaFoldDB" id="A0A1U9KUE0"/>
<keyword evidence="8" id="KW-1185">Reference proteome</keyword>
<feature type="active site" description="Nucleophile" evidence="2">
    <location>
        <position position="9"/>
    </location>
</feature>
<dbReference type="KEGG" id="nch:A0U93_08715"/>
<feature type="active site" description="Proton donor/acceptor" evidence="2">
    <location>
        <position position="251"/>
    </location>
</feature>
<evidence type="ECO:0000256" key="6">
    <source>
        <dbReference type="RuleBase" id="RU361220"/>
    </source>
</evidence>
<organism evidence="7 8">
    <name type="scientific">Neoasaia chiangmaiensis</name>
    <dbReference type="NCBI Taxonomy" id="320497"/>
    <lineage>
        <taxon>Bacteria</taxon>
        <taxon>Pseudomonadati</taxon>
        <taxon>Pseudomonadota</taxon>
        <taxon>Alphaproteobacteria</taxon>
        <taxon>Acetobacterales</taxon>
        <taxon>Acetobacteraceae</taxon>
        <taxon>Neoasaia</taxon>
    </lineage>
</organism>
<comment type="similarity">
    <text evidence="1 6">Belongs to the glycosyl hydrolase 68 family.</text>
</comment>
<comment type="cofactor">
    <cofactor evidence="4">
        <name>Ca(2+)</name>
        <dbReference type="ChEBI" id="CHEBI:29108"/>
    </cofactor>
</comment>
<reference evidence="7 8" key="1">
    <citation type="submission" date="2016-03" db="EMBL/GenBank/DDBJ databases">
        <title>Acetic acid bacteria sequencing.</title>
        <authorList>
            <person name="Brandt J."/>
            <person name="Jakob F."/>
            <person name="Vogel R.F."/>
        </authorList>
    </citation>
    <scope>NUCLEOTIDE SEQUENCE [LARGE SCALE GENOMIC DNA]</scope>
    <source>
        <strain evidence="7 8">NBRC 101099</strain>
    </source>
</reference>
<keyword evidence="4" id="KW-0106">Calcium</keyword>
<evidence type="ECO:0000256" key="2">
    <source>
        <dbReference type="PIRSR" id="PIRSR603469-1"/>
    </source>
</evidence>
<evidence type="ECO:0000256" key="3">
    <source>
        <dbReference type="PIRSR" id="PIRSR603469-2"/>
    </source>
</evidence>